<dbReference type="SUPFAM" id="SSF53098">
    <property type="entry name" value="Ribonuclease H-like"/>
    <property type="match status" value="1"/>
</dbReference>
<feature type="domain" description="RNase H type-1" evidence="7">
    <location>
        <begin position="130"/>
        <end position="194"/>
    </location>
</feature>
<evidence type="ECO:0000259" key="7">
    <source>
        <dbReference type="Pfam" id="PF13456"/>
    </source>
</evidence>
<evidence type="ECO:0000256" key="5">
    <source>
        <dbReference type="ARBA" id="ARBA00022801"/>
    </source>
</evidence>
<keyword evidence="4" id="KW-0255">Endonuclease</keyword>
<organism evidence="9 10">
    <name type="scientific">Sesamum angolense</name>
    <dbReference type="NCBI Taxonomy" id="2727404"/>
    <lineage>
        <taxon>Eukaryota</taxon>
        <taxon>Viridiplantae</taxon>
        <taxon>Streptophyta</taxon>
        <taxon>Embryophyta</taxon>
        <taxon>Tracheophyta</taxon>
        <taxon>Spermatophyta</taxon>
        <taxon>Magnoliopsida</taxon>
        <taxon>eudicotyledons</taxon>
        <taxon>Gunneridae</taxon>
        <taxon>Pentapetalae</taxon>
        <taxon>asterids</taxon>
        <taxon>lamiids</taxon>
        <taxon>Lamiales</taxon>
        <taxon>Pedaliaceae</taxon>
        <taxon>Sesamum</taxon>
    </lineage>
</organism>
<dbReference type="GO" id="GO:0003676">
    <property type="term" value="F:nucleic acid binding"/>
    <property type="evidence" value="ECO:0007669"/>
    <property type="project" value="InterPro"/>
</dbReference>
<comment type="caution">
    <text evidence="9">The sequence shown here is derived from an EMBL/GenBank/DDBJ whole genome shotgun (WGS) entry which is preliminary data.</text>
</comment>
<keyword evidence="5" id="KW-0378">Hydrolase</keyword>
<dbReference type="GO" id="GO:0004523">
    <property type="term" value="F:RNA-DNA hybrid ribonuclease activity"/>
    <property type="evidence" value="ECO:0007669"/>
    <property type="project" value="InterPro"/>
</dbReference>
<dbReference type="InterPro" id="IPR041373">
    <property type="entry name" value="RT_RNaseH"/>
</dbReference>
<reference evidence="9" key="2">
    <citation type="journal article" date="2024" name="Plant">
        <title>Genomic evolution and insights into agronomic trait innovations of Sesamum species.</title>
        <authorList>
            <person name="Miao H."/>
            <person name="Wang L."/>
            <person name="Qu L."/>
            <person name="Liu H."/>
            <person name="Sun Y."/>
            <person name="Le M."/>
            <person name="Wang Q."/>
            <person name="Wei S."/>
            <person name="Zheng Y."/>
            <person name="Lin W."/>
            <person name="Duan Y."/>
            <person name="Cao H."/>
            <person name="Xiong S."/>
            <person name="Wang X."/>
            <person name="Wei L."/>
            <person name="Li C."/>
            <person name="Ma Q."/>
            <person name="Ju M."/>
            <person name="Zhao R."/>
            <person name="Li G."/>
            <person name="Mu C."/>
            <person name="Tian Q."/>
            <person name="Mei H."/>
            <person name="Zhang T."/>
            <person name="Gao T."/>
            <person name="Zhang H."/>
        </authorList>
    </citation>
    <scope>NUCLEOTIDE SEQUENCE</scope>
    <source>
        <strain evidence="9">K16</strain>
    </source>
</reference>
<accession>A0AAE1WWC4</accession>
<dbReference type="Pfam" id="PF13456">
    <property type="entry name" value="RVT_3"/>
    <property type="match status" value="1"/>
</dbReference>
<evidence type="ECO:0000313" key="9">
    <source>
        <dbReference type="EMBL" id="KAK4400362.1"/>
    </source>
</evidence>
<keyword evidence="6" id="KW-0695">RNA-directed DNA polymerase</keyword>
<dbReference type="PANTHER" id="PTHR48475:SF2">
    <property type="entry name" value="RIBONUCLEASE H"/>
    <property type="match status" value="1"/>
</dbReference>
<evidence type="ECO:0000256" key="2">
    <source>
        <dbReference type="ARBA" id="ARBA00022695"/>
    </source>
</evidence>
<dbReference type="InterPro" id="IPR002156">
    <property type="entry name" value="RNaseH_domain"/>
</dbReference>
<proteinExistence type="predicted"/>
<evidence type="ECO:0000256" key="6">
    <source>
        <dbReference type="ARBA" id="ARBA00022918"/>
    </source>
</evidence>
<name>A0AAE1WWC4_9LAMI</name>
<dbReference type="Pfam" id="PF17917">
    <property type="entry name" value="RT_RNaseH"/>
    <property type="match status" value="1"/>
</dbReference>
<sequence length="199" mass="22347">MTAPTNVNEVQRLTRRIAALSRFISKAAEKSLSFFKGDILYLYLSVNPRAIGFVLVREEEGKQMSIYHVSKVFNGAENRYTLIKKLAFALVVSARRLLPYFLPHHVGVKITLPLKQTLVKLDTLERLVKCGAGIVVTSPQGEDLEFTIKFDFKASNNEAEYDALLMGMKMAHEAGARDLASYSDSQLIVKQVEDTYEAK</sequence>
<dbReference type="AlphaFoldDB" id="A0AAE1WWC4"/>
<dbReference type="SUPFAM" id="SSF56672">
    <property type="entry name" value="DNA/RNA polymerases"/>
    <property type="match status" value="1"/>
</dbReference>
<protein>
    <recommendedName>
        <fullName evidence="11">RNase H type-1 domain-containing protein</fullName>
    </recommendedName>
</protein>
<evidence type="ECO:0000256" key="4">
    <source>
        <dbReference type="ARBA" id="ARBA00022759"/>
    </source>
</evidence>
<dbReference type="InterPro" id="IPR043502">
    <property type="entry name" value="DNA/RNA_pol_sf"/>
</dbReference>
<dbReference type="InterPro" id="IPR012337">
    <property type="entry name" value="RNaseH-like_sf"/>
</dbReference>
<keyword evidence="1" id="KW-0808">Transferase</keyword>
<keyword evidence="3" id="KW-0540">Nuclease</keyword>
<dbReference type="GO" id="GO:0003964">
    <property type="term" value="F:RNA-directed DNA polymerase activity"/>
    <property type="evidence" value="ECO:0007669"/>
    <property type="project" value="UniProtKB-KW"/>
</dbReference>
<dbReference type="Gene3D" id="3.30.420.10">
    <property type="entry name" value="Ribonuclease H-like superfamily/Ribonuclease H"/>
    <property type="match status" value="1"/>
</dbReference>
<keyword evidence="10" id="KW-1185">Reference proteome</keyword>
<reference evidence="9" key="1">
    <citation type="submission" date="2020-06" db="EMBL/GenBank/DDBJ databases">
        <authorList>
            <person name="Li T."/>
            <person name="Hu X."/>
            <person name="Zhang T."/>
            <person name="Song X."/>
            <person name="Zhang H."/>
            <person name="Dai N."/>
            <person name="Sheng W."/>
            <person name="Hou X."/>
            <person name="Wei L."/>
        </authorList>
    </citation>
    <scope>NUCLEOTIDE SEQUENCE</scope>
    <source>
        <strain evidence="9">K16</strain>
        <tissue evidence="9">Leaf</tissue>
    </source>
</reference>
<dbReference type="PANTHER" id="PTHR48475">
    <property type="entry name" value="RIBONUCLEASE H"/>
    <property type="match status" value="1"/>
</dbReference>
<evidence type="ECO:0008006" key="11">
    <source>
        <dbReference type="Google" id="ProtNLM"/>
    </source>
</evidence>
<feature type="domain" description="Reverse transcriptase RNase H-like" evidence="8">
    <location>
        <begin position="41"/>
        <end position="108"/>
    </location>
</feature>
<dbReference type="EMBL" id="JACGWL010000006">
    <property type="protein sequence ID" value="KAK4400362.1"/>
    <property type="molecule type" value="Genomic_DNA"/>
</dbReference>
<evidence type="ECO:0000259" key="8">
    <source>
        <dbReference type="Pfam" id="PF17917"/>
    </source>
</evidence>
<dbReference type="InterPro" id="IPR036397">
    <property type="entry name" value="RNaseH_sf"/>
</dbReference>
<dbReference type="Proteomes" id="UP001289374">
    <property type="component" value="Unassembled WGS sequence"/>
</dbReference>
<gene>
    <name evidence="9" type="ORF">Sango_1142300</name>
</gene>
<evidence type="ECO:0000256" key="1">
    <source>
        <dbReference type="ARBA" id="ARBA00022679"/>
    </source>
</evidence>
<evidence type="ECO:0000256" key="3">
    <source>
        <dbReference type="ARBA" id="ARBA00022722"/>
    </source>
</evidence>
<keyword evidence="2" id="KW-0548">Nucleotidyltransferase</keyword>
<evidence type="ECO:0000313" key="10">
    <source>
        <dbReference type="Proteomes" id="UP001289374"/>
    </source>
</evidence>